<keyword evidence="3" id="KW-1185">Reference proteome</keyword>
<dbReference type="Pfam" id="PF08241">
    <property type="entry name" value="Methyltransf_11"/>
    <property type="match status" value="1"/>
</dbReference>
<dbReference type="STRING" id="394096.DB31_3634"/>
<proteinExistence type="predicted"/>
<organism evidence="2 3">
    <name type="scientific">Hyalangium minutum</name>
    <dbReference type="NCBI Taxonomy" id="394096"/>
    <lineage>
        <taxon>Bacteria</taxon>
        <taxon>Pseudomonadati</taxon>
        <taxon>Myxococcota</taxon>
        <taxon>Myxococcia</taxon>
        <taxon>Myxococcales</taxon>
        <taxon>Cystobacterineae</taxon>
        <taxon>Archangiaceae</taxon>
        <taxon>Hyalangium</taxon>
    </lineage>
</organism>
<dbReference type="EMBL" id="JMCB01000002">
    <property type="protein sequence ID" value="KFE71504.1"/>
    <property type="molecule type" value="Genomic_DNA"/>
</dbReference>
<dbReference type="InterPro" id="IPR029063">
    <property type="entry name" value="SAM-dependent_MTases_sf"/>
</dbReference>
<dbReference type="SUPFAM" id="SSF53335">
    <property type="entry name" value="S-adenosyl-L-methionine-dependent methyltransferases"/>
    <property type="match status" value="1"/>
</dbReference>
<comment type="caution">
    <text evidence="2">The sequence shown here is derived from an EMBL/GenBank/DDBJ whole genome shotgun (WGS) entry which is preliminary data.</text>
</comment>
<dbReference type="OrthoDB" id="8441856at2"/>
<feature type="domain" description="Methyltransferase type 11" evidence="1">
    <location>
        <begin position="38"/>
        <end position="126"/>
    </location>
</feature>
<dbReference type="RefSeq" id="WP_044183560.1">
    <property type="nucleotide sequence ID" value="NZ_JMCB01000002.1"/>
</dbReference>
<dbReference type="GO" id="GO:0008757">
    <property type="term" value="F:S-adenosylmethionine-dependent methyltransferase activity"/>
    <property type="evidence" value="ECO:0007669"/>
    <property type="project" value="InterPro"/>
</dbReference>
<reference evidence="2 3" key="1">
    <citation type="submission" date="2014-04" db="EMBL/GenBank/DDBJ databases">
        <title>Genome assembly of Hyalangium minutum DSM 14724.</title>
        <authorList>
            <person name="Sharma G."/>
            <person name="Subramanian S."/>
        </authorList>
    </citation>
    <scope>NUCLEOTIDE SEQUENCE [LARGE SCALE GENOMIC DNA]</scope>
    <source>
        <strain evidence="2 3">DSM 14724</strain>
    </source>
</reference>
<evidence type="ECO:0000313" key="2">
    <source>
        <dbReference type="EMBL" id="KFE71504.1"/>
    </source>
</evidence>
<name>A0A085WUZ1_9BACT</name>
<dbReference type="Gene3D" id="3.40.50.150">
    <property type="entry name" value="Vaccinia Virus protein VP39"/>
    <property type="match status" value="1"/>
</dbReference>
<dbReference type="InterPro" id="IPR013216">
    <property type="entry name" value="Methyltransf_11"/>
</dbReference>
<gene>
    <name evidence="2" type="ORF">DB31_3634</name>
</gene>
<dbReference type="Proteomes" id="UP000028725">
    <property type="component" value="Unassembled WGS sequence"/>
</dbReference>
<sequence length="221" mass="25229">MQPGGILHFLRREVLVSEHEVLFRTLREALVGTCDSVLDVGCGFRSPIRSFSHLIPRTVGVDGYDKAIERSRAAGIHSEYHCMDLMKVGEAFGPKSFDAAIALDVIEHFDKPDGYRFLEMLESIARKRVILFTPNGFLPQDEWDGNVHQHHRSGWEVYDFELRGYRVTGMSGWKPLRGDYALPRIRPRRLGGFVARLTEPFASRFPKHAFQLLAIRDMEAS</sequence>
<accession>A0A085WUZ1</accession>
<dbReference type="AlphaFoldDB" id="A0A085WUZ1"/>
<protein>
    <recommendedName>
        <fullName evidence="1">Methyltransferase type 11 domain-containing protein</fullName>
    </recommendedName>
</protein>
<evidence type="ECO:0000259" key="1">
    <source>
        <dbReference type="Pfam" id="PF08241"/>
    </source>
</evidence>
<evidence type="ECO:0000313" key="3">
    <source>
        <dbReference type="Proteomes" id="UP000028725"/>
    </source>
</evidence>